<dbReference type="InterPro" id="IPR002100">
    <property type="entry name" value="TF_MADSbox"/>
</dbReference>
<evidence type="ECO:0000256" key="5">
    <source>
        <dbReference type="ARBA" id="ARBA00023242"/>
    </source>
</evidence>
<dbReference type="Gene3D" id="3.40.1810.10">
    <property type="entry name" value="Transcription factor, MADS-box"/>
    <property type="match status" value="1"/>
</dbReference>
<dbReference type="PANTHER" id="PTHR11945:SF776">
    <property type="entry name" value="AGAMOUS-LIKE 50-RELATED"/>
    <property type="match status" value="1"/>
</dbReference>
<keyword evidence="4" id="KW-0804">Transcription</keyword>
<protein>
    <recommendedName>
        <fullName evidence="6">MADS-box domain-containing protein</fullName>
    </recommendedName>
</protein>
<evidence type="ECO:0000313" key="7">
    <source>
        <dbReference type="EMBL" id="KAA8519523.1"/>
    </source>
</evidence>
<evidence type="ECO:0000256" key="1">
    <source>
        <dbReference type="ARBA" id="ARBA00004123"/>
    </source>
</evidence>
<dbReference type="GO" id="GO:0046983">
    <property type="term" value="F:protein dimerization activity"/>
    <property type="evidence" value="ECO:0007669"/>
    <property type="project" value="InterPro"/>
</dbReference>
<dbReference type="PROSITE" id="PS50066">
    <property type="entry name" value="MADS_BOX_2"/>
    <property type="match status" value="1"/>
</dbReference>
<evidence type="ECO:0000259" key="6">
    <source>
        <dbReference type="PROSITE" id="PS50066"/>
    </source>
</evidence>
<dbReference type="EMBL" id="CM018049">
    <property type="protein sequence ID" value="KAA8519523.1"/>
    <property type="molecule type" value="Genomic_DNA"/>
</dbReference>
<dbReference type="GO" id="GO:0000978">
    <property type="term" value="F:RNA polymerase II cis-regulatory region sequence-specific DNA binding"/>
    <property type="evidence" value="ECO:0007669"/>
    <property type="project" value="TreeGrafter"/>
</dbReference>
<dbReference type="AlphaFoldDB" id="A0A5J4ZL09"/>
<keyword evidence="8" id="KW-1185">Reference proteome</keyword>
<comment type="subcellular location">
    <subcellularLocation>
        <location evidence="1">Nucleus</location>
    </subcellularLocation>
</comment>
<dbReference type="Pfam" id="PF00319">
    <property type="entry name" value="SRF-TF"/>
    <property type="match status" value="1"/>
</dbReference>
<keyword evidence="2" id="KW-0805">Transcription regulation</keyword>
<organism evidence="7 8">
    <name type="scientific">Nyssa sinensis</name>
    <dbReference type="NCBI Taxonomy" id="561372"/>
    <lineage>
        <taxon>Eukaryota</taxon>
        <taxon>Viridiplantae</taxon>
        <taxon>Streptophyta</taxon>
        <taxon>Embryophyta</taxon>
        <taxon>Tracheophyta</taxon>
        <taxon>Spermatophyta</taxon>
        <taxon>Magnoliopsida</taxon>
        <taxon>eudicotyledons</taxon>
        <taxon>Gunneridae</taxon>
        <taxon>Pentapetalae</taxon>
        <taxon>asterids</taxon>
        <taxon>Cornales</taxon>
        <taxon>Nyssaceae</taxon>
        <taxon>Nyssa</taxon>
    </lineage>
</organism>
<evidence type="ECO:0000256" key="4">
    <source>
        <dbReference type="ARBA" id="ARBA00023163"/>
    </source>
</evidence>
<name>A0A5J4ZL09_9ASTE</name>
<keyword evidence="5" id="KW-0539">Nucleus</keyword>
<dbReference type="PANTHER" id="PTHR11945">
    <property type="entry name" value="MADS BOX PROTEIN"/>
    <property type="match status" value="1"/>
</dbReference>
<dbReference type="GO" id="GO:0000981">
    <property type="term" value="F:DNA-binding transcription factor activity, RNA polymerase II-specific"/>
    <property type="evidence" value="ECO:0007669"/>
    <property type="project" value="TreeGrafter"/>
</dbReference>
<reference evidence="7 8" key="1">
    <citation type="submission" date="2019-09" db="EMBL/GenBank/DDBJ databases">
        <title>A chromosome-level genome assembly of the Chinese tupelo Nyssa sinensis.</title>
        <authorList>
            <person name="Yang X."/>
            <person name="Kang M."/>
            <person name="Yang Y."/>
            <person name="Xiong H."/>
            <person name="Wang M."/>
            <person name="Zhang Z."/>
            <person name="Wang Z."/>
            <person name="Wu H."/>
            <person name="Ma T."/>
            <person name="Liu J."/>
            <person name="Xi Z."/>
        </authorList>
    </citation>
    <scope>NUCLEOTIDE SEQUENCE [LARGE SCALE GENOMIC DNA]</scope>
    <source>
        <strain evidence="7">J267</strain>
        <tissue evidence="7">Leaf</tissue>
    </source>
</reference>
<proteinExistence type="predicted"/>
<evidence type="ECO:0000313" key="8">
    <source>
        <dbReference type="Proteomes" id="UP000325577"/>
    </source>
</evidence>
<sequence length="129" mass="13911">MGSPKLEIKKIEKISKLQVTFLKGQVGLFNKAAQLSAICGILVAVLVMSPAKKVYAFGNLSTDSVIDRFLAGNSSPTQSSPPQDSRRVLHSSMKYLEAVGKLETEKNQGGDLLGGCHEFTRLLDDAFAI</sequence>
<dbReference type="PRINTS" id="PR00404">
    <property type="entry name" value="MADSDOMAIN"/>
</dbReference>
<keyword evidence="3" id="KW-0238">DNA-binding</keyword>
<evidence type="ECO:0000256" key="2">
    <source>
        <dbReference type="ARBA" id="ARBA00023015"/>
    </source>
</evidence>
<accession>A0A5J4ZL09</accession>
<dbReference type="GO" id="GO:0005634">
    <property type="term" value="C:nucleus"/>
    <property type="evidence" value="ECO:0007669"/>
    <property type="project" value="UniProtKB-SubCell"/>
</dbReference>
<dbReference type="OrthoDB" id="1896642at2759"/>
<dbReference type="Proteomes" id="UP000325577">
    <property type="component" value="Linkage Group LG6"/>
</dbReference>
<feature type="domain" description="MADS-box" evidence="6">
    <location>
        <begin position="1"/>
        <end position="61"/>
    </location>
</feature>
<evidence type="ECO:0000256" key="3">
    <source>
        <dbReference type="ARBA" id="ARBA00023125"/>
    </source>
</evidence>
<dbReference type="InterPro" id="IPR036879">
    <property type="entry name" value="TF_MADSbox_sf"/>
</dbReference>
<dbReference type="SUPFAM" id="SSF55455">
    <property type="entry name" value="SRF-like"/>
    <property type="match status" value="1"/>
</dbReference>
<gene>
    <name evidence="7" type="ORF">F0562_013779</name>
</gene>
<dbReference type="SMART" id="SM00432">
    <property type="entry name" value="MADS"/>
    <property type="match status" value="1"/>
</dbReference>